<keyword evidence="4" id="KW-1185">Reference proteome</keyword>
<proteinExistence type="predicted"/>
<gene>
    <name evidence="3" type="ORF">llap_21474</name>
</gene>
<protein>
    <submittedName>
        <fullName evidence="3">Uncharacterized protein</fullName>
    </submittedName>
</protein>
<keyword evidence="2" id="KW-0472">Membrane</keyword>
<name>A0A2I0T375_LIMLA</name>
<dbReference type="Proteomes" id="UP000233556">
    <property type="component" value="Unassembled WGS sequence"/>
</dbReference>
<dbReference type="Gene3D" id="1.10.287.210">
    <property type="match status" value="1"/>
</dbReference>
<organism evidence="3 4">
    <name type="scientific">Limosa lapponica baueri</name>
    <dbReference type="NCBI Taxonomy" id="1758121"/>
    <lineage>
        <taxon>Eukaryota</taxon>
        <taxon>Metazoa</taxon>
        <taxon>Chordata</taxon>
        <taxon>Craniata</taxon>
        <taxon>Vertebrata</taxon>
        <taxon>Euteleostomi</taxon>
        <taxon>Archelosauria</taxon>
        <taxon>Archosauria</taxon>
        <taxon>Dinosauria</taxon>
        <taxon>Saurischia</taxon>
        <taxon>Theropoda</taxon>
        <taxon>Coelurosauria</taxon>
        <taxon>Aves</taxon>
        <taxon>Neognathae</taxon>
        <taxon>Neoaves</taxon>
        <taxon>Charadriiformes</taxon>
        <taxon>Scolopacidae</taxon>
        <taxon>Limosa</taxon>
    </lineage>
</organism>
<feature type="region of interest" description="Disordered" evidence="1">
    <location>
        <begin position="1"/>
        <end position="28"/>
    </location>
</feature>
<feature type="transmembrane region" description="Helical" evidence="2">
    <location>
        <begin position="137"/>
        <end position="161"/>
    </location>
</feature>
<keyword evidence="2" id="KW-0812">Transmembrane</keyword>
<evidence type="ECO:0000256" key="2">
    <source>
        <dbReference type="SAM" id="Phobius"/>
    </source>
</evidence>
<dbReference type="EMBL" id="KZ521753">
    <property type="protein sequence ID" value="PKU28222.1"/>
    <property type="molecule type" value="Genomic_DNA"/>
</dbReference>
<evidence type="ECO:0000313" key="4">
    <source>
        <dbReference type="Proteomes" id="UP000233556"/>
    </source>
</evidence>
<evidence type="ECO:0000256" key="1">
    <source>
        <dbReference type="SAM" id="MobiDB-lite"/>
    </source>
</evidence>
<dbReference type="SUPFAM" id="SSF58069">
    <property type="entry name" value="Virus ectodomain"/>
    <property type="match status" value="1"/>
</dbReference>
<dbReference type="OrthoDB" id="9838443at2759"/>
<evidence type="ECO:0000313" key="3">
    <source>
        <dbReference type="EMBL" id="PKU28222.1"/>
    </source>
</evidence>
<dbReference type="AlphaFoldDB" id="A0A2I0T375"/>
<accession>A0A2I0T375</accession>
<reference evidence="4" key="1">
    <citation type="submission" date="2017-11" db="EMBL/GenBank/DDBJ databases">
        <authorList>
            <person name="Lima N.C."/>
            <person name="Parody-Merino A.M."/>
            <person name="Battley P.F."/>
            <person name="Fidler A.E."/>
            <person name="Prosdocimi F."/>
        </authorList>
    </citation>
    <scope>NUCLEOTIDE SEQUENCE [LARGE SCALE GENOMIC DNA]</scope>
</reference>
<sequence length="173" mass="18792">MVDGPPAGTTGSLTPGQGGVTSDGKWGKMNGQSHALQLDCDSQGTIWSPSETAEKAQIKEATLENRAAIAYLLLRHNNGCEAFQGMCCFNLSGNSQLVEEKIQTLKDSASKFNESEGMDLSWLTAPLPNLNCLKQLFLGHVLMLIIFILNCCMIQSLPFCLNSDKQIIKDENP</sequence>
<reference evidence="4" key="2">
    <citation type="submission" date="2017-12" db="EMBL/GenBank/DDBJ databases">
        <title>Genome sequence of the Bar-tailed Godwit (Limosa lapponica baueri).</title>
        <authorList>
            <person name="Lima N.C.B."/>
            <person name="Parody-Merino A.M."/>
            <person name="Battley P.F."/>
            <person name="Fidler A.E."/>
            <person name="Prosdocimi F."/>
        </authorList>
    </citation>
    <scope>NUCLEOTIDE SEQUENCE [LARGE SCALE GENOMIC DNA]</scope>
</reference>
<keyword evidence="2" id="KW-1133">Transmembrane helix</keyword>